<dbReference type="AlphaFoldDB" id="A0A2X0LSV8"/>
<dbReference type="EMBL" id="FQNC01000004">
    <property type="protein sequence ID" value="SGY11554.1"/>
    <property type="molecule type" value="Genomic_DNA"/>
</dbReference>
<gene>
    <name evidence="2" type="primary">BQ5605_C090g13050</name>
    <name evidence="2" type="ORF">BQ5605_C090G13050</name>
</gene>
<dbReference type="PANTHER" id="PTHR21663:SF0">
    <property type="entry name" value="HEAT REPEAT-CONTAINING PROTEIN 5B"/>
    <property type="match status" value="1"/>
</dbReference>
<keyword evidence="3" id="KW-1185">Reference proteome</keyword>
<evidence type="ECO:0000313" key="3">
    <source>
        <dbReference type="Proteomes" id="UP000249464"/>
    </source>
</evidence>
<dbReference type="GO" id="GO:0016020">
    <property type="term" value="C:membrane"/>
    <property type="evidence" value="ECO:0007669"/>
    <property type="project" value="TreeGrafter"/>
</dbReference>
<feature type="region of interest" description="Disordered" evidence="1">
    <location>
        <begin position="63"/>
        <end position="82"/>
    </location>
</feature>
<dbReference type="GO" id="GO:0005829">
    <property type="term" value="C:cytosol"/>
    <property type="evidence" value="ECO:0007669"/>
    <property type="project" value="GOC"/>
</dbReference>
<dbReference type="Gene3D" id="1.25.10.10">
    <property type="entry name" value="Leucine-rich Repeat Variant"/>
    <property type="match status" value="1"/>
</dbReference>
<evidence type="ECO:0000256" key="1">
    <source>
        <dbReference type="SAM" id="MobiDB-lite"/>
    </source>
</evidence>
<dbReference type="GO" id="GO:0030139">
    <property type="term" value="C:endocytic vesicle"/>
    <property type="evidence" value="ECO:0007669"/>
    <property type="project" value="TreeGrafter"/>
</dbReference>
<proteinExistence type="predicted"/>
<dbReference type="GO" id="GO:0042147">
    <property type="term" value="P:retrograde transport, endosome to Golgi"/>
    <property type="evidence" value="ECO:0007669"/>
    <property type="project" value="TreeGrafter"/>
</dbReference>
<dbReference type="PANTHER" id="PTHR21663">
    <property type="entry name" value="HYPOTHETICAL HEAT DOMAIN-CONTAINING"/>
    <property type="match status" value="1"/>
</dbReference>
<dbReference type="InterPro" id="IPR011989">
    <property type="entry name" value="ARM-like"/>
</dbReference>
<organism evidence="2 3">
    <name type="scientific">Microbotryum silenes-dioicae</name>
    <dbReference type="NCBI Taxonomy" id="796604"/>
    <lineage>
        <taxon>Eukaryota</taxon>
        <taxon>Fungi</taxon>
        <taxon>Dikarya</taxon>
        <taxon>Basidiomycota</taxon>
        <taxon>Pucciniomycotina</taxon>
        <taxon>Microbotryomycetes</taxon>
        <taxon>Microbotryales</taxon>
        <taxon>Microbotryaceae</taxon>
        <taxon>Microbotryum</taxon>
    </lineage>
</organism>
<dbReference type="InterPro" id="IPR016024">
    <property type="entry name" value="ARM-type_fold"/>
</dbReference>
<reference evidence="2 3" key="1">
    <citation type="submission" date="2016-11" db="EMBL/GenBank/DDBJ databases">
        <authorList>
            <person name="Jaros S."/>
            <person name="Januszkiewicz K."/>
            <person name="Wedrychowicz H."/>
        </authorList>
    </citation>
    <scope>NUCLEOTIDE SEQUENCE [LARGE SCALE GENOMIC DNA]</scope>
</reference>
<name>A0A2X0LSV8_9BASI</name>
<dbReference type="SUPFAM" id="SSF48371">
    <property type="entry name" value="ARM repeat"/>
    <property type="match status" value="1"/>
</dbReference>
<dbReference type="GO" id="GO:0006897">
    <property type="term" value="P:endocytosis"/>
    <property type="evidence" value="ECO:0007669"/>
    <property type="project" value="TreeGrafter"/>
</dbReference>
<protein>
    <submittedName>
        <fullName evidence="2">BQ5605_C090g13050 protein</fullName>
    </submittedName>
</protein>
<accession>A0A2X0LSV8</accession>
<dbReference type="STRING" id="796604.A0A2X0LSV8"/>
<feature type="region of interest" description="Disordered" evidence="1">
    <location>
        <begin position="365"/>
        <end position="396"/>
    </location>
</feature>
<dbReference type="GO" id="GO:0005794">
    <property type="term" value="C:Golgi apparatus"/>
    <property type="evidence" value="ECO:0007669"/>
    <property type="project" value="TreeGrafter"/>
</dbReference>
<evidence type="ECO:0000313" key="2">
    <source>
        <dbReference type="EMBL" id="SGY11554.1"/>
    </source>
</evidence>
<feature type="compositionally biased region" description="Polar residues" evidence="1">
    <location>
        <begin position="384"/>
        <end position="396"/>
    </location>
</feature>
<sequence>MVVQNALYDPLLRLVSHPSHSVQIAAAWALRTFCDNAPTRLSATIVQLVELLNKDLAVIAQKPNESSGAPGSNKEGGTPSPRRAVGHAHALAALINLIPHQPLYVSFDISAKCMSLAIQLLKQSANHELIVSGVEIHVAWILVSALMSLGPNFVRLHLPQLLILWRNALPKPTSKDASAAQVRGENEWAFLLHIRECTLGAILSFLRHNGGVGRRVSNVNNANGAAGEGSITATGLISDDVGRRLVLLLSNGLSFASSFQLTFEKTLLEQHNGAGDIVALVTVRSRPHAAQEVVAVLRRVGPSSRYRTVASYFVDADRAPLLGSGTLHRRVDASSRRQLTEFTSVWEETDGFGYGVTSLMKDGETLVASPRGGPRRRSKDRQTQSRFSSPSLASSTWEVPSAPPTAIGLVDAGIELFAIYFFDARAP</sequence>
<dbReference type="GO" id="GO:0008104">
    <property type="term" value="P:intracellular protein localization"/>
    <property type="evidence" value="ECO:0007669"/>
    <property type="project" value="TreeGrafter"/>
</dbReference>
<dbReference type="Proteomes" id="UP000249464">
    <property type="component" value="Unassembled WGS sequence"/>
</dbReference>
<dbReference type="InterPro" id="IPR040108">
    <property type="entry name" value="Laa1/Sip1/HEATR5"/>
</dbReference>